<dbReference type="GO" id="GO:0051287">
    <property type="term" value="F:NAD binding"/>
    <property type="evidence" value="ECO:0007669"/>
    <property type="project" value="UniProtKB-UniRule"/>
</dbReference>
<dbReference type="InterPro" id="IPR045626">
    <property type="entry name" value="PGDH_ASB_dom"/>
</dbReference>
<dbReference type="SUPFAM" id="SSF143548">
    <property type="entry name" value="Serine metabolism enzymes domain"/>
    <property type="match status" value="1"/>
</dbReference>
<evidence type="ECO:0000313" key="13">
    <source>
        <dbReference type="EMBL" id="TGE17438.1"/>
    </source>
</evidence>
<dbReference type="Proteomes" id="UP000254047">
    <property type="component" value="Unassembled WGS sequence"/>
</dbReference>
<comment type="catalytic activity">
    <reaction evidence="7">
        <text>(R)-2-hydroxyglutarate + NAD(+) = 2-oxoglutarate + NADH + H(+)</text>
        <dbReference type="Rhea" id="RHEA:49612"/>
        <dbReference type="ChEBI" id="CHEBI:15378"/>
        <dbReference type="ChEBI" id="CHEBI:15801"/>
        <dbReference type="ChEBI" id="CHEBI:16810"/>
        <dbReference type="ChEBI" id="CHEBI:57540"/>
        <dbReference type="ChEBI" id="CHEBI:57945"/>
        <dbReference type="EC" id="1.1.1.399"/>
    </reaction>
</comment>
<dbReference type="InterPro" id="IPR029009">
    <property type="entry name" value="ASB_dom_sf"/>
</dbReference>
<dbReference type="AlphaFoldDB" id="A0A380FYJ8"/>
<evidence type="ECO:0000256" key="3">
    <source>
        <dbReference type="ARBA" id="ARBA00005854"/>
    </source>
</evidence>
<dbReference type="RefSeq" id="WP_103298792.1">
    <property type="nucleotide sequence ID" value="NZ_PPQT01000117.1"/>
</dbReference>
<dbReference type="InterPro" id="IPR006236">
    <property type="entry name" value="PGDH"/>
</dbReference>
<dbReference type="OrthoDB" id="9805416at2"/>
<dbReference type="EC" id="1.1.1.95" evidence="10"/>
<comment type="function">
    <text evidence="1">Catalyzes the reversible oxidation of 3-phospho-D-glycerate to 3-phosphonooxypyruvate, the first step of the phosphorylated L-serine biosynthesis pathway. Also catalyzes the reversible oxidation of 2-hydroxyglutarate to 2-oxoglutarate.</text>
</comment>
<name>A0A380FYJ8_9STAP</name>
<evidence type="ECO:0000313" key="12">
    <source>
        <dbReference type="EMBL" id="SUM43969.1"/>
    </source>
</evidence>
<dbReference type="Pfam" id="PF02826">
    <property type="entry name" value="2-Hacid_dh_C"/>
    <property type="match status" value="1"/>
</dbReference>
<dbReference type="InterPro" id="IPR006139">
    <property type="entry name" value="D-isomer_2_OHA_DH_cat_dom"/>
</dbReference>
<keyword evidence="10" id="KW-0718">Serine biosynthesis</keyword>
<dbReference type="PANTHER" id="PTHR42938">
    <property type="entry name" value="FORMATE DEHYDROGENASE 1"/>
    <property type="match status" value="1"/>
</dbReference>
<evidence type="ECO:0000256" key="1">
    <source>
        <dbReference type="ARBA" id="ARBA00003800"/>
    </source>
</evidence>
<dbReference type="FunFam" id="3.40.50.720:FF:000021">
    <property type="entry name" value="D-3-phosphoglycerate dehydrogenase"/>
    <property type="match status" value="1"/>
</dbReference>
<keyword evidence="10" id="KW-0028">Amino-acid biosynthesis</keyword>
<dbReference type="InterPro" id="IPR036291">
    <property type="entry name" value="NAD(P)-bd_dom_sf"/>
</dbReference>
<comment type="similarity">
    <text evidence="3 10">Belongs to the D-isomer specific 2-hydroxyacid dehydrogenase family.</text>
</comment>
<proteinExistence type="inferred from homology"/>
<dbReference type="Gene3D" id="3.40.50.720">
    <property type="entry name" value="NAD(P)-binding Rossmann-like Domain"/>
    <property type="match status" value="2"/>
</dbReference>
<dbReference type="FunFam" id="3.30.70.260:FF:000008">
    <property type="entry name" value="D-3-phosphoglycerate dehydrogenase, chloroplastic"/>
    <property type="match status" value="1"/>
</dbReference>
<dbReference type="InterPro" id="IPR045865">
    <property type="entry name" value="ACT-like_dom_sf"/>
</dbReference>
<dbReference type="InterPro" id="IPR006140">
    <property type="entry name" value="D-isomer_DH_NAD-bd"/>
</dbReference>
<dbReference type="InterPro" id="IPR002912">
    <property type="entry name" value="ACT_dom"/>
</dbReference>
<dbReference type="Pfam" id="PF19304">
    <property type="entry name" value="PGDH_inter"/>
    <property type="match status" value="1"/>
</dbReference>
<evidence type="ECO:0000313" key="15">
    <source>
        <dbReference type="Proteomes" id="UP000297598"/>
    </source>
</evidence>
<keyword evidence="6 10" id="KW-0520">NAD</keyword>
<evidence type="ECO:0000256" key="7">
    <source>
        <dbReference type="ARBA" id="ARBA00048126"/>
    </source>
</evidence>
<dbReference type="PANTHER" id="PTHR42938:SF47">
    <property type="entry name" value="HYDROXYPYRUVATE REDUCTASE"/>
    <property type="match status" value="1"/>
</dbReference>
<sequence length="532" mass="57971">MTHKILVSDPISEEGLHSLLSHPDFEVDIKTDLTPEQLVDIISQYEGLIVRSQTQVTADVINQAQQLKVIARAGVGVDNIDIEAATLKGILVVNAPDGNTISATEHSVAMILAMARNIPQAHASLKSKEWNRKAFKGVELYQKTLGVIGAGRIGLGVAKRLQSFGMKILAFDPYLTEEKAQQLDIQLATVDEIAANADFVTVHTPLTPKTRGIINADFFAKAKPSLQIINVARGGIINEQDLLNALDNNQIAHAALDVFEHEPPTSSPLLDHDKVIVTPHLGASTVEAQEKVAISVANEMIDILENGNVTNAVNAPRLNLNNIDEVTQQWIEVGELSGELAIQLLEEVPREIKITFNGEVSEKDTDLIIRSIVTRILQQDLGERVNLINAMALLKEQGVTHHIENRASQGTFSNYIQIHLTGAKEEVKIGATVVSGFGPRIVRINDYSVDFKPNAYQFISYHADKPGMVGLTGQLLGKHDINIASMSLGRHSEGGQAMMVLSVDQPVTQEVINELYQSGGFEKIYGTTLSVK</sequence>
<dbReference type="SUPFAM" id="SSF51735">
    <property type="entry name" value="NAD(P)-binding Rossmann-fold domains"/>
    <property type="match status" value="1"/>
</dbReference>
<comment type="pathway">
    <text evidence="2 10">Amino-acid biosynthesis; L-serine biosynthesis; L-serine from 3-phospho-D-glycerate: step 1/3.</text>
</comment>
<dbReference type="UniPathway" id="UPA00135">
    <property type="reaction ID" value="UER00196"/>
</dbReference>
<dbReference type="SUPFAM" id="SSF55021">
    <property type="entry name" value="ACT-like"/>
    <property type="match status" value="1"/>
</dbReference>
<evidence type="ECO:0000256" key="9">
    <source>
        <dbReference type="ARBA" id="ARBA00049040"/>
    </source>
</evidence>
<protein>
    <recommendedName>
        <fullName evidence="4 10">D-3-phosphoglycerate dehydrogenase</fullName>
        <ecNumber evidence="10">1.1.1.95</ecNumber>
    </recommendedName>
</protein>
<reference evidence="13 15" key="2">
    <citation type="submission" date="2019-04" db="EMBL/GenBank/DDBJ databases">
        <title>Genomic characterization of Staphylococcus petrasii strains.</title>
        <authorList>
            <person name="Vrbovska V."/>
            <person name="Kovarovic V."/>
            <person name="Maslanova I."/>
            <person name="Indrakova A."/>
            <person name="Petras P."/>
            <person name="Sedo O."/>
            <person name="Svec P."/>
            <person name="Fisarova L."/>
            <person name="Sedlacek I."/>
            <person name="Doskar J."/>
            <person name="Pantucek R."/>
        </authorList>
    </citation>
    <scope>NUCLEOTIDE SEQUENCE [LARGE SCALE GENOMIC DNA]</scope>
    <source>
        <strain evidence="13 15">P5404</strain>
    </source>
</reference>
<dbReference type="CDD" id="cd12173">
    <property type="entry name" value="PGDH_4"/>
    <property type="match status" value="1"/>
</dbReference>
<dbReference type="Gene3D" id="3.30.70.260">
    <property type="match status" value="1"/>
</dbReference>
<dbReference type="CDD" id="cd04902">
    <property type="entry name" value="ACT_3PGDH-xct"/>
    <property type="match status" value="1"/>
</dbReference>
<dbReference type="EMBL" id="SRLS01000008">
    <property type="protein sequence ID" value="TGE17438.1"/>
    <property type="molecule type" value="Genomic_DNA"/>
</dbReference>
<evidence type="ECO:0000256" key="5">
    <source>
        <dbReference type="ARBA" id="ARBA00023002"/>
    </source>
</evidence>
<keyword evidence="5 10" id="KW-0560">Oxidoreductase</keyword>
<dbReference type="GO" id="GO:0008720">
    <property type="term" value="F:D-lactate dehydrogenase (NAD+) activity"/>
    <property type="evidence" value="ECO:0007669"/>
    <property type="project" value="UniProtKB-EC"/>
</dbReference>
<evidence type="ECO:0000256" key="4">
    <source>
        <dbReference type="ARBA" id="ARBA00021582"/>
    </source>
</evidence>
<feature type="domain" description="ACT" evidence="11">
    <location>
        <begin position="457"/>
        <end position="532"/>
    </location>
</feature>
<dbReference type="Pfam" id="PF00389">
    <property type="entry name" value="2-Hacid_dh"/>
    <property type="match status" value="1"/>
</dbReference>
<dbReference type="SUPFAM" id="SSF52283">
    <property type="entry name" value="Formate/glycerate dehydrogenase catalytic domain-like"/>
    <property type="match status" value="1"/>
</dbReference>
<reference evidence="12 14" key="1">
    <citation type="submission" date="2018-06" db="EMBL/GenBank/DDBJ databases">
        <authorList>
            <consortium name="Pathogen Informatics"/>
            <person name="Doyle S."/>
        </authorList>
    </citation>
    <scope>NUCLEOTIDE SEQUENCE [LARGE SCALE GENOMIC DNA]</scope>
    <source>
        <strain evidence="12 14">NCTC13830</strain>
    </source>
</reference>
<evidence type="ECO:0000256" key="8">
    <source>
        <dbReference type="ARBA" id="ARBA00048731"/>
    </source>
</evidence>
<evidence type="ECO:0000313" key="14">
    <source>
        <dbReference type="Proteomes" id="UP000254047"/>
    </source>
</evidence>
<dbReference type="GO" id="GO:0006564">
    <property type="term" value="P:L-serine biosynthetic process"/>
    <property type="evidence" value="ECO:0007669"/>
    <property type="project" value="UniProtKB-UniRule"/>
</dbReference>
<dbReference type="PROSITE" id="PS00065">
    <property type="entry name" value="D_2_HYDROXYACID_DH_1"/>
    <property type="match status" value="1"/>
</dbReference>
<dbReference type="EMBL" id="UHDO01000001">
    <property type="protein sequence ID" value="SUM43969.1"/>
    <property type="molecule type" value="Genomic_DNA"/>
</dbReference>
<evidence type="ECO:0000256" key="2">
    <source>
        <dbReference type="ARBA" id="ARBA00005216"/>
    </source>
</evidence>
<gene>
    <name evidence="12" type="primary">serA</name>
    <name evidence="13" type="ORF">BJR09_06485</name>
    <name evidence="12" type="ORF">NCTC13830_01356</name>
</gene>
<dbReference type="Pfam" id="PF01842">
    <property type="entry name" value="ACT"/>
    <property type="match status" value="1"/>
</dbReference>
<keyword evidence="15" id="KW-1185">Reference proteome</keyword>
<comment type="catalytic activity">
    <reaction evidence="9">
        <text>(R)-lactate + NAD(+) = pyruvate + NADH + H(+)</text>
        <dbReference type="Rhea" id="RHEA:16369"/>
        <dbReference type="ChEBI" id="CHEBI:15361"/>
        <dbReference type="ChEBI" id="CHEBI:15378"/>
        <dbReference type="ChEBI" id="CHEBI:16004"/>
        <dbReference type="ChEBI" id="CHEBI:57540"/>
        <dbReference type="ChEBI" id="CHEBI:57945"/>
        <dbReference type="EC" id="1.1.1.28"/>
    </reaction>
</comment>
<dbReference type="Gene3D" id="3.30.1330.90">
    <property type="entry name" value="D-3-phosphoglycerate dehydrogenase, domain 3"/>
    <property type="match status" value="1"/>
</dbReference>
<dbReference type="InterPro" id="IPR029752">
    <property type="entry name" value="D-isomer_DH_CS1"/>
</dbReference>
<evidence type="ECO:0000256" key="10">
    <source>
        <dbReference type="RuleBase" id="RU363003"/>
    </source>
</evidence>
<dbReference type="PROSITE" id="PS51671">
    <property type="entry name" value="ACT"/>
    <property type="match status" value="1"/>
</dbReference>
<accession>A0A380FYJ8</accession>
<dbReference type="Proteomes" id="UP000297598">
    <property type="component" value="Unassembled WGS sequence"/>
</dbReference>
<dbReference type="GO" id="GO:0004617">
    <property type="term" value="F:phosphoglycerate dehydrogenase activity"/>
    <property type="evidence" value="ECO:0007669"/>
    <property type="project" value="UniProtKB-UniRule"/>
</dbReference>
<evidence type="ECO:0000256" key="6">
    <source>
        <dbReference type="ARBA" id="ARBA00023027"/>
    </source>
</evidence>
<organism evidence="12 14">
    <name type="scientific">Staphylococcus petrasii</name>
    <dbReference type="NCBI Taxonomy" id="1276936"/>
    <lineage>
        <taxon>Bacteria</taxon>
        <taxon>Bacillati</taxon>
        <taxon>Bacillota</taxon>
        <taxon>Bacilli</taxon>
        <taxon>Bacillales</taxon>
        <taxon>Staphylococcaceae</taxon>
        <taxon>Staphylococcus</taxon>
    </lineage>
</organism>
<comment type="catalytic activity">
    <reaction evidence="8 10">
        <text>(2R)-3-phosphoglycerate + NAD(+) = 3-phosphooxypyruvate + NADH + H(+)</text>
        <dbReference type="Rhea" id="RHEA:12641"/>
        <dbReference type="ChEBI" id="CHEBI:15378"/>
        <dbReference type="ChEBI" id="CHEBI:18110"/>
        <dbReference type="ChEBI" id="CHEBI:57540"/>
        <dbReference type="ChEBI" id="CHEBI:57945"/>
        <dbReference type="ChEBI" id="CHEBI:58272"/>
        <dbReference type="EC" id="1.1.1.95"/>
    </reaction>
</comment>
<evidence type="ECO:0000259" key="11">
    <source>
        <dbReference type="PROSITE" id="PS51671"/>
    </source>
</evidence>
<dbReference type="NCBIfam" id="TIGR01327">
    <property type="entry name" value="PGDH"/>
    <property type="match status" value="1"/>
</dbReference>